<proteinExistence type="predicted"/>
<sequence>MTDPTARGHGLVWSHPDVVVRLHDAGHPVQDVLLCVQSLLRDTDAGVWLADGAATRSTPLAGDPRVHVGEPPAPVLRRCRTQVEVRQPVVLRETLLRGLCERAPVDVDDLLLVRGSRDLARGRADRPEQVTGVATALHDVDVERFWGHLAKHPGRTDSAAAAAARRNCDNPRPATAHPRAGAG</sequence>
<accession>A0ABQ6JI70</accession>
<evidence type="ECO:0000313" key="3">
    <source>
        <dbReference type="Proteomes" id="UP001157017"/>
    </source>
</evidence>
<keyword evidence="3" id="KW-1185">Reference proteome</keyword>
<gene>
    <name evidence="2" type="ORF">GCM10025868_31730</name>
</gene>
<comment type="caution">
    <text evidence="2">The sequence shown here is derived from an EMBL/GenBank/DDBJ whole genome shotgun (WGS) entry which is preliminary data.</text>
</comment>
<protein>
    <recommendedName>
        <fullName evidence="4">AbiEi antitoxin C-terminal domain-containing protein</fullName>
    </recommendedName>
</protein>
<dbReference type="EMBL" id="BSUZ01000001">
    <property type="protein sequence ID" value="GMA87923.1"/>
    <property type="molecule type" value="Genomic_DNA"/>
</dbReference>
<reference evidence="3" key="1">
    <citation type="journal article" date="2019" name="Int. J. Syst. Evol. Microbiol.">
        <title>The Global Catalogue of Microorganisms (GCM) 10K type strain sequencing project: providing services to taxonomists for standard genome sequencing and annotation.</title>
        <authorList>
            <consortium name="The Broad Institute Genomics Platform"/>
            <consortium name="The Broad Institute Genome Sequencing Center for Infectious Disease"/>
            <person name="Wu L."/>
            <person name="Ma J."/>
        </authorList>
    </citation>
    <scope>NUCLEOTIDE SEQUENCE [LARGE SCALE GENOMIC DNA]</scope>
    <source>
        <strain evidence="3">NBRC 108730</strain>
    </source>
</reference>
<evidence type="ECO:0000256" key="1">
    <source>
        <dbReference type="SAM" id="MobiDB-lite"/>
    </source>
</evidence>
<evidence type="ECO:0000313" key="2">
    <source>
        <dbReference type="EMBL" id="GMA87923.1"/>
    </source>
</evidence>
<name>A0ABQ6JI70_9ACTN</name>
<organism evidence="2 3">
    <name type="scientific">Angustibacter aerolatus</name>
    <dbReference type="NCBI Taxonomy" id="1162965"/>
    <lineage>
        <taxon>Bacteria</taxon>
        <taxon>Bacillati</taxon>
        <taxon>Actinomycetota</taxon>
        <taxon>Actinomycetes</taxon>
        <taxon>Kineosporiales</taxon>
        <taxon>Kineosporiaceae</taxon>
    </lineage>
</organism>
<feature type="region of interest" description="Disordered" evidence="1">
    <location>
        <begin position="153"/>
        <end position="183"/>
    </location>
</feature>
<dbReference type="Proteomes" id="UP001157017">
    <property type="component" value="Unassembled WGS sequence"/>
</dbReference>
<evidence type="ECO:0008006" key="4">
    <source>
        <dbReference type="Google" id="ProtNLM"/>
    </source>
</evidence>